<keyword evidence="8" id="KW-1185">Reference proteome</keyword>
<keyword evidence="3 5" id="KW-1133">Transmembrane helix</keyword>
<dbReference type="RefSeq" id="WP_279299831.1">
    <property type="nucleotide sequence ID" value="NZ_JAOTIF010000033.1"/>
</dbReference>
<dbReference type="SMART" id="SM00327">
    <property type="entry name" value="VWA"/>
    <property type="match status" value="1"/>
</dbReference>
<evidence type="ECO:0000313" key="8">
    <source>
        <dbReference type="Proteomes" id="UP001155483"/>
    </source>
</evidence>
<dbReference type="Proteomes" id="UP001155483">
    <property type="component" value="Unassembled WGS sequence"/>
</dbReference>
<dbReference type="PANTHER" id="PTHR22550">
    <property type="entry name" value="SPORE GERMINATION PROTEIN"/>
    <property type="match status" value="1"/>
</dbReference>
<protein>
    <submittedName>
        <fullName evidence="7">VWA domain-containing protein</fullName>
    </submittedName>
</protein>
<dbReference type="PANTHER" id="PTHR22550:SF5">
    <property type="entry name" value="LEUCINE ZIPPER PROTEIN 4"/>
    <property type="match status" value="1"/>
</dbReference>
<dbReference type="InterPro" id="IPR024163">
    <property type="entry name" value="Aerotolerance_reg_N"/>
</dbReference>
<evidence type="ECO:0000256" key="4">
    <source>
        <dbReference type="ARBA" id="ARBA00023136"/>
    </source>
</evidence>
<keyword evidence="4 5" id="KW-0472">Membrane</keyword>
<dbReference type="InterPro" id="IPR036465">
    <property type="entry name" value="vWFA_dom_sf"/>
</dbReference>
<feature type="transmembrane region" description="Helical" evidence="5">
    <location>
        <begin position="307"/>
        <end position="325"/>
    </location>
</feature>
<dbReference type="InterPro" id="IPR002035">
    <property type="entry name" value="VWF_A"/>
</dbReference>
<accession>A0A9X2XZE3</accession>
<evidence type="ECO:0000256" key="3">
    <source>
        <dbReference type="ARBA" id="ARBA00022989"/>
    </source>
</evidence>
<reference evidence="7" key="1">
    <citation type="submission" date="2022-09" db="EMBL/GenBank/DDBJ databases">
        <authorList>
            <person name="Yuan C."/>
            <person name="Ke Z."/>
        </authorList>
    </citation>
    <scope>NUCLEOTIDE SEQUENCE</scope>
    <source>
        <strain evidence="7">LB-8</strain>
    </source>
</reference>
<organism evidence="7 8">
    <name type="scientific">Paraflavisolibacter caeni</name>
    <dbReference type="NCBI Taxonomy" id="2982496"/>
    <lineage>
        <taxon>Bacteria</taxon>
        <taxon>Pseudomonadati</taxon>
        <taxon>Bacteroidota</taxon>
        <taxon>Chitinophagia</taxon>
        <taxon>Chitinophagales</taxon>
        <taxon>Chitinophagaceae</taxon>
        <taxon>Paraflavisolibacter</taxon>
    </lineage>
</organism>
<comment type="caution">
    <text evidence="7">The sequence shown here is derived from an EMBL/GenBank/DDBJ whole genome shotgun (WGS) entry which is preliminary data.</text>
</comment>
<dbReference type="Pfam" id="PF07584">
    <property type="entry name" value="BatA"/>
    <property type="match status" value="1"/>
</dbReference>
<evidence type="ECO:0000259" key="6">
    <source>
        <dbReference type="PROSITE" id="PS50234"/>
    </source>
</evidence>
<dbReference type="InterPro" id="IPR050768">
    <property type="entry name" value="UPF0353/GerABKA_families"/>
</dbReference>
<feature type="transmembrane region" description="Helical" evidence="5">
    <location>
        <begin position="12"/>
        <end position="29"/>
    </location>
</feature>
<dbReference type="Pfam" id="PF13519">
    <property type="entry name" value="VWA_2"/>
    <property type="match status" value="1"/>
</dbReference>
<name>A0A9X2XZE3_9BACT</name>
<dbReference type="AlphaFoldDB" id="A0A9X2XZE3"/>
<evidence type="ECO:0000256" key="5">
    <source>
        <dbReference type="SAM" id="Phobius"/>
    </source>
</evidence>
<feature type="domain" description="VWFA" evidence="6">
    <location>
        <begin position="92"/>
        <end position="267"/>
    </location>
</feature>
<evidence type="ECO:0000256" key="1">
    <source>
        <dbReference type="ARBA" id="ARBA00022475"/>
    </source>
</evidence>
<keyword evidence="1" id="KW-1003">Cell membrane</keyword>
<sequence length="333" mass="36571">MNIQFQYPDLLWLLLAVPVFGLLYFFNLYRRKKAIQRIGNPALIKELYKTHSSAKAAIKFAFFTIAFALGCIALANPRKPEEGLQQVRKGIDIMVALDVSNSMLAADLQPNRLQQAKEVIDQLIQKSGDDRIGLVLFAGTAFIQMPLTYDHNAAQLFTAGASPSVIRSQGTAIGDALEKCENAFDQQSERFKAIVLISDGETHDESALRKAKNLADKGIMINTIGVGSPAGATILDTATNTAKRDASGNIIVSKLNEELLQQIADVTNGAYIHLTNPSQTVGQLTAQLSQIQKKALGDATQFIYKTYYLWLALPMLLLMLAEIFTPDRKKLAL</sequence>
<gene>
    <name evidence="7" type="ORF">OCK74_24960</name>
</gene>
<keyword evidence="2 5" id="KW-0812">Transmembrane</keyword>
<proteinExistence type="predicted"/>
<dbReference type="Gene3D" id="3.40.50.410">
    <property type="entry name" value="von Willebrand factor, type A domain"/>
    <property type="match status" value="1"/>
</dbReference>
<dbReference type="EMBL" id="JAOTIF010000033">
    <property type="protein sequence ID" value="MCU7552394.1"/>
    <property type="molecule type" value="Genomic_DNA"/>
</dbReference>
<evidence type="ECO:0000313" key="7">
    <source>
        <dbReference type="EMBL" id="MCU7552394.1"/>
    </source>
</evidence>
<reference evidence="7" key="2">
    <citation type="submission" date="2023-04" db="EMBL/GenBank/DDBJ databases">
        <title>Paracnuella aquatica gen. nov., sp. nov., a member of the family Chitinophagaceae isolated from a hot spring.</title>
        <authorList>
            <person name="Wang C."/>
        </authorList>
    </citation>
    <scope>NUCLEOTIDE SEQUENCE</scope>
    <source>
        <strain evidence="7">LB-8</strain>
    </source>
</reference>
<dbReference type="SUPFAM" id="SSF53300">
    <property type="entry name" value="vWA-like"/>
    <property type="match status" value="1"/>
</dbReference>
<evidence type="ECO:0000256" key="2">
    <source>
        <dbReference type="ARBA" id="ARBA00022692"/>
    </source>
</evidence>
<dbReference type="PROSITE" id="PS50234">
    <property type="entry name" value="VWFA"/>
    <property type="match status" value="1"/>
</dbReference>